<dbReference type="EnsemblMetazoa" id="GPAI033086-RA">
    <property type="protein sequence ID" value="GPAI033086-PA"/>
    <property type="gene ID" value="GPAI033086"/>
</dbReference>
<organism evidence="2 3">
    <name type="scientific">Glossina pallidipes</name>
    <name type="common">Tsetse fly</name>
    <dbReference type="NCBI Taxonomy" id="7398"/>
    <lineage>
        <taxon>Eukaryota</taxon>
        <taxon>Metazoa</taxon>
        <taxon>Ecdysozoa</taxon>
        <taxon>Arthropoda</taxon>
        <taxon>Hexapoda</taxon>
        <taxon>Insecta</taxon>
        <taxon>Pterygota</taxon>
        <taxon>Neoptera</taxon>
        <taxon>Endopterygota</taxon>
        <taxon>Diptera</taxon>
        <taxon>Brachycera</taxon>
        <taxon>Muscomorpha</taxon>
        <taxon>Hippoboscoidea</taxon>
        <taxon>Glossinidae</taxon>
        <taxon>Glossina</taxon>
    </lineage>
</organism>
<dbReference type="SMART" id="SM00587">
    <property type="entry name" value="CHK"/>
    <property type="match status" value="1"/>
</dbReference>
<dbReference type="AlphaFoldDB" id="A0A1B0A377"/>
<reference evidence="2" key="2">
    <citation type="submission" date="2020-05" db="UniProtKB">
        <authorList>
            <consortium name="EnsemblMetazoa"/>
        </authorList>
    </citation>
    <scope>IDENTIFICATION</scope>
    <source>
        <strain evidence="2">IAEA</strain>
    </source>
</reference>
<dbReference type="STRING" id="7398.A0A1B0A377"/>
<dbReference type="Gene3D" id="3.90.1200.10">
    <property type="match status" value="1"/>
</dbReference>
<dbReference type="Proteomes" id="UP000092445">
    <property type="component" value="Unassembled WGS sequence"/>
</dbReference>
<dbReference type="InterPro" id="IPR004119">
    <property type="entry name" value="EcKL"/>
</dbReference>
<sequence length="415" mass="48663">MTPETSFQQPRWFDLQYVTTVMNKYTGDQLQEIKSFSLTPATVKGENYFSVLYSLRVEYALKTASNQTQLAAFIVKSKLENELMAQLEDDFDIYQREKQYYAVISEEFEKLLNSVNDKFFLQPRVNYIDDRVIVMENLKLKGYNIKDIREGLDLNQCHLVIQKLAKFHALSMVLYKKDPDIFRYHLSANISENPSPLHDMYKKTILSTIEYCENSNELKQYVSKLKSFSEQIINKMIGVYSRNLEDRLLVLNHGDLWINNIMFNNTKDNEDVLFIDFQEGFYGSPGIDWNYFIFSSWQLEVFQHHFEDLIMVYQLILTNFLRKFNYQGRIPNEEDIKLEILSKGSHGLATATCILPILINEHSELTDPEDFITDTEEAINKRRIIFTLVMMCTGLIPIDIEKNRNIGDGNYDDSE</sequence>
<dbReference type="PANTHER" id="PTHR11012">
    <property type="entry name" value="PROTEIN KINASE-LIKE DOMAIN-CONTAINING"/>
    <property type="match status" value="1"/>
</dbReference>
<protein>
    <submittedName>
        <fullName evidence="2">CHK domain-containing protein</fullName>
    </submittedName>
</protein>
<evidence type="ECO:0000313" key="2">
    <source>
        <dbReference type="EnsemblMetazoa" id="GPAI033086-PA"/>
    </source>
</evidence>
<dbReference type="Pfam" id="PF02958">
    <property type="entry name" value="EcKL"/>
    <property type="match status" value="1"/>
</dbReference>
<dbReference type="InterPro" id="IPR011009">
    <property type="entry name" value="Kinase-like_dom_sf"/>
</dbReference>
<evidence type="ECO:0000313" key="3">
    <source>
        <dbReference type="Proteomes" id="UP000092445"/>
    </source>
</evidence>
<evidence type="ECO:0000259" key="1">
    <source>
        <dbReference type="SMART" id="SM00587"/>
    </source>
</evidence>
<dbReference type="PANTHER" id="PTHR11012:SF19">
    <property type="entry name" value="CHK KINASE-LIKE DOMAIN-CONTAINING PROTEIN"/>
    <property type="match status" value="1"/>
</dbReference>
<keyword evidence="3" id="KW-1185">Reference proteome</keyword>
<feature type="domain" description="CHK kinase-like" evidence="1">
    <location>
        <begin position="133"/>
        <end position="323"/>
    </location>
</feature>
<proteinExistence type="predicted"/>
<dbReference type="InterPro" id="IPR015897">
    <property type="entry name" value="CHK_kinase-like"/>
</dbReference>
<name>A0A1B0A377_GLOPL</name>
<dbReference type="VEuPathDB" id="VectorBase:GPAI033086"/>
<accession>A0A1B0A377</accession>
<reference evidence="3" key="1">
    <citation type="submission" date="2014-03" db="EMBL/GenBank/DDBJ databases">
        <authorList>
            <person name="Aksoy S."/>
            <person name="Warren W."/>
            <person name="Wilson R.K."/>
        </authorList>
    </citation>
    <scope>NUCLEOTIDE SEQUENCE [LARGE SCALE GENOMIC DNA]</scope>
    <source>
        <strain evidence="3">IAEA</strain>
    </source>
</reference>
<dbReference type="SUPFAM" id="SSF56112">
    <property type="entry name" value="Protein kinase-like (PK-like)"/>
    <property type="match status" value="1"/>
</dbReference>